<dbReference type="EMBL" id="BMFJ01000001">
    <property type="protein sequence ID" value="GGE34662.1"/>
    <property type="molecule type" value="Genomic_DNA"/>
</dbReference>
<evidence type="ECO:0000256" key="1">
    <source>
        <dbReference type="SAM" id="SignalP"/>
    </source>
</evidence>
<reference evidence="3" key="1">
    <citation type="journal article" date="2019" name="Int. J. Syst. Evol. Microbiol.">
        <title>The Global Catalogue of Microorganisms (GCM) 10K type strain sequencing project: providing services to taxonomists for standard genome sequencing and annotation.</title>
        <authorList>
            <consortium name="The Broad Institute Genomics Platform"/>
            <consortium name="The Broad Institute Genome Sequencing Center for Infectious Disease"/>
            <person name="Wu L."/>
            <person name="Ma J."/>
        </authorList>
    </citation>
    <scope>NUCLEOTIDE SEQUENCE [LARGE SCALE GENOMIC DNA]</scope>
    <source>
        <strain evidence="3">CGMCC 1.12664</strain>
    </source>
</reference>
<dbReference type="AlphaFoldDB" id="A0A917A8R4"/>
<comment type="caution">
    <text evidence="2">The sequence shown here is derived from an EMBL/GenBank/DDBJ whole genome shotgun (WGS) entry which is preliminary data.</text>
</comment>
<dbReference type="Proteomes" id="UP000612855">
    <property type="component" value="Unassembled WGS sequence"/>
</dbReference>
<feature type="signal peptide" evidence="1">
    <location>
        <begin position="1"/>
        <end position="21"/>
    </location>
</feature>
<name>A0A917A8R4_9RHOB</name>
<evidence type="ECO:0008006" key="4">
    <source>
        <dbReference type="Google" id="ProtNLM"/>
    </source>
</evidence>
<dbReference type="RefSeq" id="WP_188477835.1">
    <property type="nucleotide sequence ID" value="NZ_BMFJ01000001.1"/>
</dbReference>
<keyword evidence="1" id="KW-0732">Signal</keyword>
<accession>A0A917A8R4</accession>
<protein>
    <recommendedName>
        <fullName evidence="4">Lipoprotein</fullName>
    </recommendedName>
</protein>
<gene>
    <name evidence="2" type="ORF">GCM10011360_23150</name>
</gene>
<evidence type="ECO:0000313" key="2">
    <source>
        <dbReference type="EMBL" id="GGE34662.1"/>
    </source>
</evidence>
<keyword evidence="3" id="KW-1185">Reference proteome</keyword>
<evidence type="ECO:0000313" key="3">
    <source>
        <dbReference type="Proteomes" id="UP000612855"/>
    </source>
</evidence>
<organism evidence="2 3">
    <name type="scientific">Primorskyibacter flagellatus</name>
    <dbReference type="NCBI Taxonomy" id="1387277"/>
    <lineage>
        <taxon>Bacteria</taxon>
        <taxon>Pseudomonadati</taxon>
        <taxon>Pseudomonadota</taxon>
        <taxon>Alphaproteobacteria</taxon>
        <taxon>Rhodobacterales</taxon>
        <taxon>Roseobacteraceae</taxon>
        <taxon>Primorskyibacter</taxon>
    </lineage>
</organism>
<dbReference type="PROSITE" id="PS51257">
    <property type="entry name" value="PROKAR_LIPOPROTEIN"/>
    <property type="match status" value="1"/>
</dbReference>
<feature type="chain" id="PRO_5037917527" description="Lipoprotein" evidence="1">
    <location>
        <begin position="22"/>
        <end position="46"/>
    </location>
</feature>
<sequence length="46" mass="4882">MSKSIKIVFALGLVALGAACAQPEPEYVQVAPEPISSEPVYTGKYK</sequence>
<proteinExistence type="predicted"/>